<dbReference type="RefSeq" id="WP_111570495.1">
    <property type="nucleotide sequence ID" value="NZ_PIPK01000019.1"/>
</dbReference>
<evidence type="ECO:0000256" key="1">
    <source>
        <dbReference type="SAM" id="MobiDB-lite"/>
    </source>
</evidence>
<dbReference type="Proteomes" id="UP000249203">
    <property type="component" value="Unassembled WGS sequence"/>
</dbReference>
<feature type="compositionally biased region" description="Basic and acidic residues" evidence="1">
    <location>
        <begin position="168"/>
        <end position="179"/>
    </location>
</feature>
<protein>
    <submittedName>
        <fullName evidence="3">Uncharacterized protein</fullName>
    </submittedName>
</protein>
<reference evidence="3 5" key="2">
    <citation type="submission" date="2018-06" db="EMBL/GenBank/DDBJ databases">
        <title>Genomic Encyclopedia of Type Strains, Phase III (KMG-III): the genomes of soil and plant-associated and newly described type strains.</title>
        <authorList>
            <person name="Whitman W."/>
        </authorList>
    </citation>
    <scope>NUCLEOTIDE SEQUENCE [LARGE SCALE GENOMIC DNA]</scope>
    <source>
        <strain evidence="3 5">CGMCC 1.15366</strain>
    </source>
</reference>
<keyword evidence="2" id="KW-0732">Signal</keyword>
<dbReference type="EMBL" id="PIPK01000019">
    <property type="protein sequence ID" value="RUO18558.1"/>
    <property type="molecule type" value="Genomic_DNA"/>
</dbReference>
<sequence>MPIKLFTLLMLGALLSAPISVSAEDNPELQRLFDADQNARRDPNMSWDEIDTLDEANRAEVLAMLARGEIKTGLDYFQAAVIMQHGESAEDIRLAHSFATLSSQLGYDRATWMQAASWDRLLMYFEQPQWYGTQFTIDDDGQWHLYEVQEGAVSDEQRAEWRVPSLSESKERARQRNEG</sequence>
<accession>A0A327WP45</accession>
<organism evidence="3 5">
    <name type="scientific">Aliidiomarina maris</name>
    <dbReference type="NCBI Taxonomy" id="531312"/>
    <lineage>
        <taxon>Bacteria</taxon>
        <taxon>Pseudomonadati</taxon>
        <taxon>Pseudomonadota</taxon>
        <taxon>Gammaproteobacteria</taxon>
        <taxon>Alteromonadales</taxon>
        <taxon>Idiomarinaceae</taxon>
        <taxon>Aliidiomarina</taxon>
    </lineage>
</organism>
<evidence type="ECO:0000313" key="6">
    <source>
        <dbReference type="Proteomes" id="UP000287865"/>
    </source>
</evidence>
<proteinExistence type="predicted"/>
<dbReference type="EMBL" id="QLMD01000020">
    <property type="protein sequence ID" value="RAJ93304.1"/>
    <property type="molecule type" value="Genomic_DNA"/>
</dbReference>
<feature type="region of interest" description="Disordered" evidence="1">
    <location>
        <begin position="157"/>
        <end position="179"/>
    </location>
</feature>
<name>A0A327WP45_9GAMM</name>
<evidence type="ECO:0000313" key="5">
    <source>
        <dbReference type="Proteomes" id="UP000249203"/>
    </source>
</evidence>
<gene>
    <name evidence="3" type="ORF">B0I24_12031</name>
    <name evidence="4" type="ORF">CWE07_13755</name>
</gene>
<feature type="signal peptide" evidence="2">
    <location>
        <begin position="1"/>
        <end position="23"/>
    </location>
</feature>
<reference evidence="4 6" key="1">
    <citation type="journal article" date="2018" name="Front. Microbiol.">
        <title>Genome-Based Analysis Reveals the Taxonomy and Diversity of the Family Idiomarinaceae.</title>
        <authorList>
            <person name="Liu Y."/>
            <person name="Lai Q."/>
            <person name="Shao Z."/>
        </authorList>
    </citation>
    <scope>NUCLEOTIDE SEQUENCE [LARGE SCALE GENOMIC DNA]</scope>
    <source>
        <strain evidence="4 6">CF12-14</strain>
    </source>
</reference>
<comment type="caution">
    <text evidence="3">The sequence shown here is derived from an EMBL/GenBank/DDBJ whole genome shotgun (WGS) entry which is preliminary data.</text>
</comment>
<keyword evidence="6" id="KW-1185">Reference proteome</keyword>
<feature type="chain" id="PRO_5016298598" evidence="2">
    <location>
        <begin position="24"/>
        <end position="179"/>
    </location>
</feature>
<evidence type="ECO:0000256" key="2">
    <source>
        <dbReference type="SAM" id="SignalP"/>
    </source>
</evidence>
<evidence type="ECO:0000313" key="3">
    <source>
        <dbReference type="EMBL" id="RAJ93304.1"/>
    </source>
</evidence>
<dbReference type="OrthoDB" id="9151236at2"/>
<dbReference type="AlphaFoldDB" id="A0A327WP45"/>
<evidence type="ECO:0000313" key="4">
    <source>
        <dbReference type="EMBL" id="RUO18558.1"/>
    </source>
</evidence>
<dbReference type="Proteomes" id="UP000287865">
    <property type="component" value="Unassembled WGS sequence"/>
</dbReference>